<feature type="domain" description="Oxidoreductase-like" evidence="2">
    <location>
        <begin position="10"/>
        <end position="49"/>
    </location>
</feature>
<keyword evidence="4" id="KW-1185">Reference proteome</keyword>
<feature type="region of interest" description="Disordered" evidence="1">
    <location>
        <begin position="1"/>
        <end position="22"/>
    </location>
</feature>
<comment type="caution">
    <text evidence="3">The sequence shown here is derived from an EMBL/GenBank/DDBJ whole genome shotgun (WGS) entry which is preliminary data.</text>
</comment>
<dbReference type="Proteomes" id="UP000471381">
    <property type="component" value="Unassembled WGS sequence"/>
</dbReference>
<proteinExistence type="predicted"/>
<evidence type="ECO:0000259" key="2">
    <source>
        <dbReference type="Pfam" id="PF09791"/>
    </source>
</evidence>
<feature type="compositionally biased region" description="Basic and acidic residues" evidence="1">
    <location>
        <begin position="1"/>
        <end position="21"/>
    </location>
</feature>
<evidence type="ECO:0000313" key="3">
    <source>
        <dbReference type="EMBL" id="NDW16085.1"/>
    </source>
</evidence>
<reference evidence="3 4" key="1">
    <citation type="submission" date="2020-01" db="EMBL/GenBank/DDBJ databases">
        <title>Genomes of bacteria type strains.</title>
        <authorList>
            <person name="Chen J."/>
            <person name="Zhu S."/>
            <person name="Yang J."/>
        </authorList>
    </citation>
    <scope>NUCLEOTIDE SEQUENCE [LARGE SCALE GENOMIC DNA]</scope>
    <source>
        <strain evidence="3 4">LMG 24078</strain>
    </source>
</reference>
<name>A0A6N9TJ11_9ALTE</name>
<dbReference type="InterPro" id="IPR019180">
    <property type="entry name" value="Oxidoreductase-like_N"/>
</dbReference>
<dbReference type="RefSeq" id="WP_163106777.1">
    <property type="nucleotide sequence ID" value="NZ_JAAAWO010000007.1"/>
</dbReference>
<accession>A0A6N9TJ11</accession>
<dbReference type="EMBL" id="JAAAWO010000007">
    <property type="protein sequence ID" value="NDW16085.1"/>
    <property type="molecule type" value="Genomic_DNA"/>
</dbReference>
<evidence type="ECO:0000313" key="4">
    <source>
        <dbReference type="Proteomes" id="UP000471381"/>
    </source>
</evidence>
<sequence length="58" mass="6720">MSEHTKNNSPPEPEKPLKDDCCGGGSCCPCVWDAYFEKLDEWKDKVKMLEKERENTNQ</sequence>
<dbReference type="Pfam" id="PF09791">
    <property type="entry name" value="Oxidored-like"/>
    <property type="match status" value="1"/>
</dbReference>
<evidence type="ECO:0000256" key="1">
    <source>
        <dbReference type="SAM" id="MobiDB-lite"/>
    </source>
</evidence>
<dbReference type="AlphaFoldDB" id="A0A6N9TJ11"/>
<protein>
    <recommendedName>
        <fullName evidence="2">Oxidoreductase-like domain-containing protein</fullName>
    </recommendedName>
</protein>
<organism evidence="3 4">
    <name type="scientific">Alteromonas genovensis</name>
    <dbReference type="NCBI Taxonomy" id="471225"/>
    <lineage>
        <taxon>Bacteria</taxon>
        <taxon>Pseudomonadati</taxon>
        <taxon>Pseudomonadota</taxon>
        <taxon>Gammaproteobacteria</taxon>
        <taxon>Alteromonadales</taxon>
        <taxon>Alteromonadaceae</taxon>
        <taxon>Alteromonas/Salinimonas group</taxon>
        <taxon>Alteromonas</taxon>
    </lineage>
</organism>
<gene>
    <name evidence="3" type="ORF">GTQ48_11200</name>
</gene>